<evidence type="ECO:0000313" key="2">
    <source>
        <dbReference type="EMBL" id="PXX35225.1"/>
    </source>
</evidence>
<feature type="domain" description="HDOD" evidence="1">
    <location>
        <begin position="21"/>
        <end position="215"/>
    </location>
</feature>
<dbReference type="SUPFAM" id="SSF109604">
    <property type="entry name" value="HD-domain/PDEase-like"/>
    <property type="match status" value="1"/>
</dbReference>
<dbReference type="InterPro" id="IPR006675">
    <property type="entry name" value="HDIG_dom"/>
</dbReference>
<accession>A0A318IXK5</accession>
<proteinExistence type="predicted"/>
<dbReference type="AlphaFoldDB" id="A0A318IXK5"/>
<dbReference type="CDD" id="cd00077">
    <property type="entry name" value="HDc"/>
    <property type="match status" value="1"/>
</dbReference>
<dbReference type="SMART" id="SM00471">
    <property type="entry name" value="HDc"/>
    <property type="match status" value="1"/>
</dbReference>
<dbReference type="PROSITE" id="PS51833">
    <property type="entry name" value="HDOD"/>
    <property type="match status" value="1"/>
</dbReference>
<dbReference type="InterPro" id="IPR052340">
    <property type="entry name" value="RNase_Y/CdgJ"/>
</dbReference>
<dbReference type="NCBIfam" id="TIGR00277">
    <property type="entry name" value="HDIG"/>
    <property type="match status" value="1"/>
</dbReference>
<gene>
    <name evidence="2" type="ORF">DFR42_1225</name>
</gene>
<dbReference type="InterPro" id="IPR003607">
    <property type="entry name" value="HD/PDEase_dom"/>
</dbReference>
<sequence>MTDNTEFKVQLDDIVKKIKDLPTLPEVAMEMLQNLEDEESSLDMVTEKIAMDHSITAKLLRLANSSYYGNNSKVVTLQQATAMLGVKNVKNLIRLTTLANKFPTANCPAFNFKAFWRHSIATAVCAEQISRTLHMKHDFAFTAGLLHDIGRLVLVTCYPANYDKVLRYQANTDCHLLDAERSIMHIDHVDAGLTLAIHWNFSEAVCDAIRGHHHPEQENLNALASVVHIANAIVHALDLSQDEKDRLPLLSQAAWDTLGLDEADYVSIFHETEMRFDALNQIVL</sequence>
<dbReference type="GO" id="GO:0016740">
    <property type="term" value="F:transferase activity"/>
    <property type="evidence" value="ECO:0007669"/>
    <property type="project" value="UniProtKB-KW"/>
</dbReference>
<keyword evidence="3" id="KW-1185">Reference proteome</keyword>
<dbReference type="RefSeq" id="WP_110258303.1">
    <property type="nucleotide sequence ID" value="NZ_QJKB01000022.1"/>
</dbReference>
<protein>
    <submittedName>
        <fullName evidence="2">Putative nucleotidyltransferase with HDIG domain</fullName>
    </submittedName>
</protein>
<organism evidence="2 3">
    <name type="scientific">Undibacterium pigrum</name>
    <dbReference type="NCBI Taxonomy" id="401470"/>
    <lineage>
        <taxon>Bacteria</taxon>
        <taxon>Pseudomonadati</taxon>
        <taxon>Pseudomonadota</taxon>
        <taxon>Betaproteobacteria</taxon>
        <taxon>Burkholderiales</taxon>
        <taxon>Oxalobacteraceae</taxon>
        <taxon>Undibacterium</taxon>
    </lineage>
</organism>
<name>A0A318IXK5_9BURK</name>
<dbReference type="EMBL" id="QJKB01000022">
    <property type="protein sequence ID" value="PXX35225.1"/>
    <property type="molecule type" value="Genomic_DNA"/>
</dbReference>
<dbReference type="Gene3D" id="1.10.3210.10">
    <property type="entry name" value="Hypothetical protein af1432"/>
    <property type="match status" value="1"/>
</dbReference>
<dbReference type="PANTHER" id="PTHR33525:SF3">
    <property type="entry name" value="RIBONUCLEASE Y"/>
    <property type="match status" value="1"/>
</dbReference>
<dbReference type="OrthoDB" id="9770715at2"/>
<dbReference type="PANTHER" id="PTHR33525">
    <property type="match status" value="1"/>
</dbReference>
<evidence type="ECO:0000259" key="1">
    <source>
        <dbReference type="PROSITE" id="PS51833"/>
    </source>
</evidence>
<comment type="caution">
    <text evidence="2">The sequence shown here is derived from an EMBL/GenBank/DDBJ whole genome shotgun (WGS) entry which is preliminary data.</text>
</comment>
<dbReference type="Pfam" id="PF08668">
    <property type="entry name" value="HDOD"/>
    <property type="match status" value="1"/>
</dbReference>
<reference evidence="2 3" key="1">
    <citation type="submission" date="2018-05" db="EMBL/GenBank/DDBJ databases">
        <title>Genomic Encyclopedia of Type Strains, Phase IV (KMG-IV): sequencing the most valuable type-strain genomes for metagenomic binning, comparative biology and taxonomic classification.</title>
        <authorList>
            <person name="Goeker M."/>
        </authorList>
    </citation>
    <scope>NUCLEOTIDE SEQUENCE [LARGE SCALE GENOMIC DNA]</scope>
    <source>
        <strain evidence="2 3">DSM 19792</strain>
    </source>
</reference>
<keyword evidence="2" id="KW-0808">Transferase</keyword>
<dbReference type="InterPro" id="IPR013976">
    <property type="entry name" value="HDOD"/>
</dbReference>
<evidence type="ECO:0000313" key="3">
    <source>
        <dbReference type="Proteomes" id="UP000247792"/>
    </source>
</evidence>
<dbReference type="Proteomes" id="UP000247792">
    <property type="component" value="Unassembled WGS sequence"/>
</dbReference>